<reference evidence="1 2" key="1">
    <citation type="journal article" date="2021" name="Hortic Res">
        <title>Chromosome-scale assembly of the Dendrobium chrysotoxum genome enhances the understanding of orchid evolution.</title>
        <authorList>
            <person name="Zhang Y."/>
            <person name="Zhang G.Q."/>
            <person name="Zhang D."/>
            <person name="Liu X.D."/>
            <person name="Xu X.Y."/>
            <person name="Sun W.H."/>
            <person name="Yu X."/>
            <person name="Zhu X."/>
            <person name="Wang Z.W."/>
            <person name="Zhao X."/>
            <person name="Zhong W.Y."/>
            <person name="Chen H."/>
            <person name="Yin W.L."/>
            <person name="Huang T."/>
            <person name="Niu S.C."/>
            <person name="Liu Z.J."/>
        </authorList>
    </citation>
    <scope>NUCLEOTIDE SEQUENCE [LARGE SCALE GENOMIC DNA]</scope>
    <source>
        <strain evidence="1">Lindl</strain>
    </source>
</reference>
<evidence type="ECO:0008006" key="3">
    <source>
        <dbReference type="Google" id="ProtNLM"/>
    </source>
</evidence>
<protein>
    <recommendedName>
        <fullName evidence="3">NB-ARC domain-containing protein</fullName>
    </recommendedName>
</protein>
<evidence type="ECO:0000313" key="2">
    <source>
        <dbReference type="Proteomes" id="UP000775213"/>
    </source>
</evidence>
<proteinExistence type="predicted"/>
<sequence length="88" mass="10168">MATHTIHYLEQLSEDDSWELFRRRAFAKDTEEPACLVKIGKDILKHCNGLPLAIVTIGGMMRHENDEVKWKAVLDSEMWQLDIAKDLT</sequence>
<name>A0AAV7GW05_DENCH</name>
<accession>A0AAV7GW05</accession>
<gene>
    <name evidence="1" type="ORF">IEQ34_005777</name>
</gene>
<keyword evidence="2" id="KW-1185">Reference proteome</keyword>
<evidence type="ECO:0000313" key="1">
    <source>
        <dbReference type="EMBL" id="KAH0465674.1"/>
    </source>
</evidence>
<dbReference type="Gene3D" id="1.10.8.430">
    <property type="entry name" value="Helical domain of apoptotic protease-activating factors"/>
    <property type="match status" value="1"/>
</dbReference>
<dbReference type="InterPro" id="IPR027417">
    <property type="entry name" value="P-loop_NTPase"/>
</dbReference>
<dbReference type="SUPFAM" id="SSF52540">
    <property type="entry name" value="P-loop containing nucleoside triphosphate hydrolases"/>
    <property type="match status" value="1"/>
</dbReference>
<dbReference type="PANTHER" id="PTHR36766">
    <property type="entry name" value="PLANT BROAD-SPECTRUM MILDEW RESISTANCE PROTEIN RPW8"/>
    <property type="match status" value="1"/>
</dbReference>
<dbReference type="InterPro" id="IPR042197">
    <property type="entry name" value="Apaf_helical"/>
</dbReference>
<dbReference type="AlphaFoldDB" id="A0AAV7GW05"/>
<organism evidence="1 2">
    <name type="scientific">Dendrobium chrysotoxum</name>
    <name type="common">Orchid</name>
    <dbReference type="NCBI Taxonomy" id="161865"/>
    <lineage>
        <taxon>Eukaryota</taxon>
        <taxon>Viridiplantae</taxon>
        <taxon>Streptophyta</taxon>
        <taxon>Embryophyta</taxon>
        <taxon>Tracheophyta</taxon>
        <taxon>Spermatophyta</taxon>
        <taxon>Magnoliopsida</taxon>
        <taxon>Liliopsida</taxon>
        <taxon>Asparagales</taxon>
        <taxon>Orchidaceae</taxon>
        <taxon>Epidendroideae</taxon>
        <taxon>Malaxideae</taxon>
        <taxon>Dendrobiinae</taxon>
        <taxon>Dendrobium</taxon>
    </lineage>
</organism>
<dbReference type="GO" id="GO:0043531">
    <property type="term" value="F:ADP binding"/>
    <property type="evidence" value="ECO:0007669"/>
    <property type="project" value="InterPro"/>
</dbReference>
<comment type="caution">
    <text evidence="1">The sequence shown here is derived from an EMBL/GenBank/DDBJ whole genome shotgun (WGS) entry which is preliminary data.</text>
</comment>
<dbReference type="Proteomes" id="UP000775213">
    <property type="component" value="Unassembled WGS sequence"/>
</dbReference>
<dbReference type="PANTHER" id="PTHR36766:SF70">
    <property type="entry name" value="DISEASE RESISTANCE PROTEIN RGA4"/>
    <property type="match status" value="1"/>
</dbReference>
<dbReference type="EMBL" id="JAGFBR010000006">
    <property type="protein sequence ID" value="KAH0465674.1"/>
    <property type="molecule type" value="Genomic_DNA"/>
</dbReference>